<accession>A0A6J8D898</accession>
<dbReference type="EMBL" id="CACVKT020006931">
    <property type="protein sequence ID" value="CAC5404305.1"/>
    <property type="molecule type" value="Genomic_DNA"/>
</dbReference>
<dbReference type="CDD" id="cd00057">
    <property type="entry name" value="FA58C"/>
    <property type="match status" value="1"/>
</dbReference>
<dbReference type="PROSITE" id="PS01285">
    <property type="entry name" value="FA58C_1"/>
    <property type="match status" value="1"/>
</dbReference>
<dbReference type="Gene3D" id="2.60.120.260">
    <property type="entry name" value="Galactose-binding domain-like"/>
    <property type="match status" value="2"/>
</dbReference>
<organism evidence="3 4">
    <name type="scientific">Mytilus coruscus</name>
    <name type="common">Sea mussel</name>
    <dbReference type="NCBI Taxonomy" id="42192"/>
    <lineage>
        <taxon>Eukaryota</taxon>
        <taxon>Metazoa</taxon>
        <taxon>Spiralia</taxon>
        <taxon>Lophotrochozoa</taxon>
        <taxon>Mollusca</taxon>
        <taxon>Bivalvia</taxon>
        <taxon>Autobranchia</taxon>
        <taxon>Pteriomorphia</taxon>
        <taxon>Mytilida</taxon>
        <taxon>Mytiloidea</taxon>
        <taxon>Mytilidae</taxon>
        <taxon>Mytilinae</taxon>
        <taxon>Mytilus</taxon>
    </lineage>
</organism>
<dbReference type="SUPFAM" id="SSF56219">
    <property type="entry name" value="DNase I-like"/>
    <property type="match status" value="1"/>
</dbReference>
<name>A0A6J8D898_MYTCO</name>
<feature type="compositionally biased region" description="Low complexity" evidence="1">
    <location>
        <begin position="1930"/>
        <end position="2059"/>
    </location>
</feature>
<dbReference type="Proteomes" id="UP000507470">
    <property type="component" value="Unassembled WGS sequence"/>
</dbReference>
<evidence type="ECO:0000313" key="3">
    <source>
        <dbReference type="EMBL" id="CAC5404305.1"/>
    </source>
</evidence>
<dbReference type="OrthoDB" id="8069600at2759"/>
<feature type="domain" description="F5/8 type C" evidence="2">
    <location>
        <begin position="235"/>
        <end position="380"/>
    </location>
</feature>
<sequence>MLTVNFQSIKSKQGQVKNLVESTQPDIVLGTETWIDPTITDNQIFPPNYHILVYRNDRNLKGGVLTAIKNDHLSTPVPELQTNCEIVQLPSLSTITGVVTQGKDGPGKEWTTKYRVLYSEDCKRYNVIHPVSGGIFHGNTDENSEVTNMFSRPVKALCVKINPEAFNNRISMRIDLIGCYRVTMQQSSALATATTSRLQHTSAQTPTITPTKTTVTLVKPTQGQLCHNSLINNSTLNSHVNLTASSIFHNPTTGTTPSRAILDTKTESLQQYGTMLGGWTPAHDGKQYIQATFSKPQMIDKIITQGVDNRQQWVTKFSIQYSQDCVNWQQLQNPKEFNANTDDKTKVTNKFGCPVFAKCVRVYPLDWHNHSGLRFDLIGCEIIDVPHSNLTLQKTSLGSSASTMSTSSTSTLKLSNITTASTTITSTKITRKTTIASPLTTANPKVSQSTTIKPTTLTSVTHKIFPTGKASNYDTRDPLDCKRALLIVPCTNPIVKKHCFYSCNPKQGNILLSSTNTTPFRQTTIITSQQTTSLPVAVSNVQITHVSSVSTHMSAANIYVSLNSQSSLSNMLSINSNTRSNSLSAIQSTPTSMLPSSISIGVSSFKHSNIPHTSTTTQNTIVSSFISPMSSAIALMSVTPTNVVSSSVTHVTHNVLPTGQASMYNPLDPLDCKRSLLMFSCSIPLVAKHCHYSCSTPSFKLPSFSIFHSSASGVALSQNSDKTSSIAQTSFLNGIQSTQLSQTQINPSRTITNLYTTVNQKLNRINPSSLTSAIFHVTSMVNPSSIVHSNSAIVSPSISSNPSINTLSKIPVFHSSTTPYTSTVLSSNTNLAQMSSYTQASRSFTISMVQSSISSKPLSLSIPGSQTTALQSAFKDMSVTSAMITASMPQGSTIIQFSSSLSFVPSSTNLQNVQGSDKPSSTVVNPSSVLHQHYFNSLNINTPSSIIQTTQISNLPPSGVASSLLYQSSSNTVLYSSVPQSLVTSLIQASSADGLSSGVTDIFTSSVIKGSSKIHSFASNSVSSFSSGGITFSRTTGSSSLLGKGNPVKISTMYASSGHYTRVVSATNSLLLVQSSNIVASQFATKSFLQSSVSSVSVAPSQSGVKQLVPTQHISSIRQSSLPLSSVPLLSSFPFIQSSILHSGYQSSLGHLSSSQSLSILNPGMNSVFSSLNTDTIPVSSSQNQDLTTVPSSLNQDSSLFLNPSKSSIFASLNPSATPGLSSQISDLSIVFSSPNHAMSSAISSIHPIMLSVPSSLNTGMVSASSNLSHIKSFTHSIPNPSMSSALSNINPSMSSAPSSIYQSMTAASSTLNQGRIFIPSSLNPSMSSELSNINPGMASASTNLNLGILSTPSSINPSISFAQSSQSPVVLSAFSNVNSSILSTQLSVNPGMSYTTSIQKSVMPLSTSNINPSTKSLSSSKQLSFPGSSDTITPLLIMSTSVPISSDYVQTMAISSSASSAIQIQSSNILPSSGASFITNMISATVLSTHGPLTMSRISSIAYQSNAISSTSTPVGSYSAFRGTSSNSATISSNVHVTASSQTVSPSFSTSMASVTSIDSSTFISSSTQLPSSLLLSSEISTSPFWSSVHSLESSVPLTSFVHGSSSYKTTVPFSGYQTAAMPFLSSSVSSNSVQMSFTCVPVSSESSLTISASSNILLFSMSPSIILSSGEHSSDFISTSDISSSQVYSPVSSAVVSMTCYNVPVMSSYSISSALHSVIPTLPSVQMLPKTTAFGFSVFSTKSPISHTISHSMSQLSVSSTQTLTQTSKTTTQASKQLPTVTHGTNVIIPTGVASIYDSRDPVDCKRSLKIAPCSFSVVAKHCFFSCSKQSSTAAHPISPGKLSLPTGSSTMAKSKIIFQSPTSTFSKAISSATKMINFSTSTKPNLSKSSQSLKSIQISTSTTKPLTSMSTTKPSTIMSTTKPSTYMSTTKPSTAMSTTKPSTSMSTTKPSTSMSTTKPSTTMSTTKPSTIMSTTKPSTFMSTTKPSTAMSTTKPSTSMSTTKPSTSMSTTKPSTIMSTTKPSTSMSTTKPSTSMSTTKPSTSLLTTKPRRTTTTTTRRINHTIRSLYDFRDPKQCMQLITWIQCTDFYYGSMCKYSCGKFFS</sequence>
<dbReference type="SUPFAM" id="SSF49785">
    <property type="entry name" value="Galactose-binding domain-like"/>
    <property type="match status" value="2"/>
</dbReference>
<dbReference type="InterPro" id="IPR000421">
    <property type="entry name" value="FA58C"/>
</dbReference>
<feature type="compositionally biased region" description="Polar residues" evidence="1">
    <location>
        <begin position="1908"/>
        <end position="1929"/>
    </location>
</feature>
<keyword evidence="4" id="KW-1185">Reference proteome</keyword>
<dbReference type="PROSITE" id="PS50022">
    <property type="entry name" value="FA58C_3"/>
    <property type="match status" value="2"/>
</dbReference>
<evidence type="ECO:0000313" key="4">
    <source>
        <dbReference type="Proteomes" id="UP000507470"/>
    </source>
</evidence>
<dbReference type="PANTHER" id="PTHR24543">
    <property type="entry name" value="MULTICOPPER OXIDASE-RELATED"/>
    <property type="match status" value="1"/>
</dbReference>
<proteinExistence type="predicted"/>
<dbReference type="InterPro" id="IPR036691">
    <property type="entry name" value="Endo/exonu/phosph_ase_sf"/>
</dbReference>
<protein>
    <recommendedName>
        <fullName evidence="2">F5/8 type C domain-containing protein</fullName>
    </recommendedName>
</protein>
<evidence type="ECO:0000259" key="2">
    <source>
        <dbReference type="PROSITE" id="PS50022"/>
    </source>
</evidence>
<dbReference type="SMART" id="SM00231">
    <property type="entry name" value="FA58C"/>
    <property type="match status" value="2"/>
</dbReference>
<evidence type="ECO:0000256" key="1">
    <source>
        <dbReference type="SAM" id="MobiDB-lite"/>
    </source>
</evidence>
<feature type="region of interest" description="Disordered" evidence="1">
    <location>
        <begin position="1904"/>
        <end position="2059"/>
    </location>
</feature>
<dbReference type="Pfam" id="PF00754">
    <property type="entry name" value="F5_F8_type_C"/>
    <property type="match status" value="2"/>
</dbReference>
<reference evidence="3 4" key="1">
    <citation type="submission" date="2020-06" db="EMBL/GenBank/DDBJ databases">
        <authorList>
            <person name="Li R."/>
            <person name="Bekaert M."/>
        </authorList>
    </citation>
    <scope>NUCLEOTIDE SEQUENCE [LARGE SCALE GENOMIC DNA]</scope>
    <source>
        <strain evidence="4">wild</strain>
    </source>
</reference>
<dbReference type="InterPro" id="IPR008979">
    <property type="entry name" value="Galactose-bd-like_sf"/>
</dbReference>
<feature type="domain" description="F5/8 type C" evidence="2">
    <location>
        <begin position="87"/>
        <end position="179"/>
    </location>
</feature>
<gene>
    <name evidence="3" type="ORF">MCOR_38112</name>
</gene>
<dbReference type="PANTHER" id="PTHR24543:SF325">
    <property type="entry name" value="F5_8 TYPE C DOMAIN-CONTAINING PROTEIN"/>
    <property type="match status" value="1"/>
</dbReference>